<name>A0A3P3XQE5_9SPIR</name>
<dbReference type="Gene3D" id="3.40.50.1100">
    <property type="match status" value="1"/>
</dbReference>
<feature type="compositionally biased region" description="Basic residues" evidence="1">
    <location>
        <begin position="56"/>
        <end position="79"/>
    </location>
</feature>
<proteinExistence type="predicted"/>
<reference evidence="2" key="1">
    <citation type="submission" date="2017-02" db="EMBL/GenBank/DDBJ databases">
        <authorList>
            <person name="Regsiter A."/>
            <person name="William W."/>
        </authorList>
    </citation>
    <scope>NUCLEOTIDE SEQUENCE</scope>
    <source>
        <strain evidence="2">BdmA 4</strain>
    </source>
</reference>
<dbReference type="AlphaFoldDB" id="A0A3P3XQE5"/>
<evidence type="ECO:0000256" key="1">
    <source>
        <dbReference type="SAM" id="MobiDB-lite"/>
    </source>
</evidence>
<gene>
    <name evidence="2" type="ORF">SPIRO4BDMA_50036</name>
</gene>
<evidence type="ECO:0000313" key="2">
    <source>
        <dbReference type="EMBL" id="SLM18521.1"/>
    </source>
</evidence>
<feature type="region of interest" description="Disordered" evidence="1">
    <location>
        <begin position="37"/>
        <end position="85"/>
    </location>
</feature>
<accession>A0A3P3XQE5</accession>
<dbReference type="EMBL" id="FWDO01000005">
    <property type="protein sequence ID" value="SLM18521.1"/>
    <property type="molecule type" value="Genomic_DNA"/>
</dbReference>
<protein>
    <recommendedName>
        <fullName evidence="3">Cysteine synthase</fullName>
    </recommendedName>
</protein>
<organism evidence="2">
    <name type="scientific">uncultured spirochete</name>
    <dbReference type="NCBI Taxonomy" id="156406"/>
    <lineage>
        <taxon>Bacteria</taxon>
        <taxon>Pseudomonadati</taxon>
        <taxon>Spirochaetota</taxon>
        <taxon>Spirochaetia</taxon>
        <taxon>Spirochaetales</taxon>
        <taxon>environmental samples</taxon>
    </lineage>
</organism>
<dbReference type="InterPro" id="IPR036052">
    <property type="entry name" value="TrpB-like_PALP_sf"/>
</dbReference>
<sequence length="114" mass="12760">MEAPSDGAKGNHYVVCKKITDLIGNTPLVQVLAPEAAQGDNRGGNLARYRWESGHRRGRRGYRRHDPRHRRGIRARRVASRPSSAEKTIVAILPDTGERYLSTWPFEEGGEANL</sequence>
<evidence type="ECO:0008006" key="3">
    <source>
        <dbReference type="Google" id="ProtNLM"/>
    </source>
</evidence>